<evidence type="ECO:0000256" key="1">
    <source>
        <dbReference type="SAM" id="MobiDB-lite"/>
    </source>
</evidence>
<name>A0A8S9NN50_BRACR</name>
<dbReference type="Proteomes" id="UP000712600">
    <property type="component" value="Unassembled WGS sequence"/>
</dbReference>
<dbReference type="EMBL" id="QGKX02001621">
    <property type="protein sequence ID" value="KAF3503531.1"/>
    <property type="molecule type" value="Genomic_DNA"/>
</dbReference>
<evidence type="ECO:0000313" key="2">
    <source>
        <dbReference type="EMBL" id="KAF3503531.1"/>
    </source>
</evidence>
<reference evidence="2" key="1">
    <citation type="submission" date="2019-12" db="EMBL/GenBank/DDBJ databases">
        <title>Genome sequencing and annotation of Brassica cretica.</title>
        <authorList>
            <person name="Studholme D.J."/>
            <person name="Sarris P."/>
        </authorList>
    </citation>
    <scope>NUCLEOTIDE SEQUENCE</scope>
    <source>
        <strain evidence="2">PFS-109/04</strain>
        <tissue evidence="2">Leaf</tissue>
    </source>
</reference>
<protein>
    <submittedName>
        <fullName evidence="2">Uncharacterized protein</fullName>
    </submittedName>
</protein>
<feature type="region of interest" description="Disordered" evidence="1">
    <location>
        <begin position="22"/>
        <end position="57"/>
    </location>
</feature>
<dbReference type="AlphaFoldDB" id="A0A8S9NN50"/>
<organism evidence="2 3">
    <name type="scientific">Brassica cretica</name>
    <name type="common">Mustard</name>
    <dbReference type="NCBI Taxonomy" id="69181"/>
    <lineage>
        <taxon>Eukaryota</taxon>
        <taxon>Viridiplantae</taxon>
        <taxon>Streptophyta</taxon>
        <taxon>Embryophyta</taxon>
        <taxon>Tracheophyta</taxon>
        <taxon>Spermatophyta</taxon>
        <taxon>Magnoliopsida</taxon>
        <taxon>eudicotyledons</taxon>
        <taxon>Gunneridae</taxon>
        <taxon>Pentapetalae</taxon>
        <taxon>rosids</taxon>
        <taxon>malvids</taxon>
        <taxon>Brassicales</taxon>
        <taxon>Brassicaceae</taxon>
        <taxon>Brassiceae</taxon>
        <taxon>Brassica</taxon>
    </lineage>
</organism>
<comment type="caution">
    <text evidence="2">The sequence shown here is derived from an EMBL/GenBank/DDBJ whole genome shotgun (WGS) entry which is preliminary data.</text>
</comment>
<sequence>MLSLPSGLEYRDVAVRAGRVCEPAHRQQQDRPASAEEPQATRPLMRTSPHISIPIYL</sequence>
<gene>
    <name evidence="2" type="ORF">F2Q69_00040681</name>
</gene>
<evidence type="ECO:0000313" key="3">
    <source>
        <dbReference type="Proteomes" id="UP000712600"/>
    </source>
</evidence>
<proteinExistence type="predicted"/>
<accession>A0A8S9NN50</accession>